<dbReference type="Proteomes" id="UP001189429">
    <property type="component" value="Unassembled WGS sequence"/>
</dbReference>
<comment type="caution">
    <text evidence="2">The sequence shown here is derived from an EMBL/GenBank/DDBJ whole genome shotgun (WGS) entry which is preliminary data.</text>
</comment>
<protein>
    <recommendedName>
        <fullName evidence="1">Methyltransferase type 11 domain-containing protein</fullName>
    </recommendedName>
</protein>
<accession>A0ABN9RCB6</accession>
<dbReference type="EMBL" id="CAUYUJ010005841">
    <property type="protein sequence ID" value="CAK0815127.1"/>
    <property type="molecule type" value="Genomic_DNA"/>
</dbReference>
<gene>
    <name evidence="2" type="ORF">PCOR1329_LOCUS18545</name>
</gene>
<sequence length="111" mass="12121">QSSVPNPCRNAWSFDIDRSSPSVGHPCRQMDTNPVEYWDAQARDYDGNIFSTIDEDVTGIITETLDRHAHARGTGPFSRCIDLGCGAGKYLAALSARFGTVVAYDLSPKLV</sequence>
<proteinExistence type="predicted"/>
<evidence type="ECO:0000313" key="3">
    <source>
        <dbReference type="Proteomes" id="UP001189429"/>
    </source>
</evidence>
<feature type="non-terminal residue" evidence="2">
    <location>
        <position position="111"/>
    </location>
</feature>
<feature type="non-terminal residue" evidence="2">
    <location>
        <position position="1"/>
    </location>
</feature>
<name>A0ABN9RCB6_9DINO</name>
<dbReference type="Gene3D" id="3.40.50.150">
    <property type="entry name" value="Vaccinia Virus protein VP39"/>
    <property type="match status" value="1"/>
</dbReference>
<reference evidence="2" key="1">
    <citation type="submission" date="2023-10" db="EMBL/GenBank/DDBJ databases">
        <authorList>
            <person name="Chen Y."/>
            <person name="Shah S."/>
            <person name="Dougan E. K."/>
            <person name="Thang M."/>
            <person name="Chan C."/>
        </authorList>
    </citation>
    <scope>NUCLEOTIDE SEQUENCE [LARGE SCALE GENOMIC DNA]</scope>
</reference>
<evidence type="ECO:0000313" key="2">
    <source>
        <dbReference type="EMBL" id="CAK0815127.1"/>
    </source>
</evidence>
<dbReference type="Pfam" id="PF08241">
    <property type="entry name" value="Methyltransf_11"/>
    <property type="match status" value="1"/>
</dbReference>
<organism evidence="2 3">
    <name type="scientific">Prorocentrum cordatum</name>
    <dbReference type="NCBI Taxonomy" id="2364126"/>
    <lineage>
        <taxon>Eukaryota</taxon>
        <taxon>Sar</taxon>
        <taxon>Alveolata</taxon>
        <taxon>Dinophyceae</taxon>
        <taxon>Prorocentrales</taxon>
        <taxon>Prorocentraceae</taxon>
        <taxon>Prorocentrum</taxon>
    </lineage>
</organism>
<keyword evidence="3" id="KW-1185">Reference proteome</keyword>
<dbReference type="InterPro" id="IPR013216">
    <property type="entry name" value="Methyltransf_11"/>
</dbReference>
<evidence type="ECO:0000259" key="1">
    <source>
        <dbReference type="Pfam" id="PF08241"/>
    </source>
</evidence>
<dbReference type="InterPro" id="IPR029063">
    <property type="entry name" value="SAM-dependent_MTases_sf"/>
</dbReference>
<dbReference type="SUPFAM" id="SSF53335">
    <property type="entry name" value="S-adenosyl-L-methionine-dependent methyltransferases"/>
    <property type="match status" value="1"/>
</dbReference>
<feature type="domain" description="Methyltransferase type 11" evidence="1">
    <location>
        <begin position="82"/>
        <end position="110"/>
    </location>
</feature>